<dbReference type="AlphaFoldDB" id="A0A427A1U8"/>
<feature type="region of interest" description="Disordered" evidence="1">
    <location>
        <begin position="1"/>
        <end position="39"/>
    </location>
</feature>
<reference evidence="2 3" key="1">
    <citation type="journal article" date="2014" name="Agronomy (Basel)">
        <title>A Draft Genome Sequence for Ensete ventricosum, the Drought-Tolerant Tree Against Hunger.</title>
        <authorList>
            <person name="Harrison J."/>
            <person name="Moore K.A."/>
            <person name="Paszkiewicz K."/>
            <person name="Jones T."/>
            <person name="Grant M."/>
            <person name="Ambacheew D."/>
            <person name="Muzemil S."/>
            <person name="Studholme D.J."/>
        </authorList>
    </citation>
    <scope>NUCLEOTIDE SEQUENCE [LARGE SCALE GENOMIC DNA]</scope>
</reference>
<dbReference type="Proteomes" id="UP000287651">
    <property type="component" value="Unassembled WGS sequence"/>
</dbReference>
<evidence type="ECO:0000313" key="3">
    <source>
        <dbReference type="Proteomes" id="UP000287651"/>
    </source>
</evidence>
<dbReference type="EMBL" id="AMZH03004104">
    <property type="protein sequence ID" value="RRT70186.1"/>
    <property type="molecule type" value="Genomic_DNA"/>
</dbReference>
<organism evidence="2 3">
    <name type="scientific">Ensete ventricosum</name>
    <name type="common">Abyssinian banana</name>
    <name type="synonym">Musa ensete</name>
    <dbReference type="NCBI Taxonomy" id="4639"/>
    <lineage>
        <taxon>Eukaryota</taxon>
        <taxon>Viridiplantae</taxon>
        <taxon>Streptophyta</taxon>
        <taxon>Embryophyta</taxon>
        <taxon>Tracheophyta</taxon>
        <taxon>Spermatophyta</taxon>
        <taxon>Magnoliopsida</taxon>
        <taxon>Liliopsida</taxon>
        <taxon>Zingiberales</taxon>
        <taxon>Musaceae</taxon>
        <taxon>Ensete</taxon>
    </lineage>
</organism>
<feature type="non-terminal residue" evidence="2">
    <location>
        <position position="1"/>
    </location>
</feature>
<comment type="caution">
    <text evidence="2">The sequence shown here is derived from an EMBL/GenBank/DDBJ whole genome shotgun (WGS) entry which is preliminary data.</text>
</comment>
<accession>A0A427A1U8</accession>
<proteinExistence type="predicted"/>
<sequence length="73" mass="7852">VGCQRPTTLGHGLPPSVTGRRTYRRPGYGRHPCRQPAAGGSPQLVGSLLVGIAFMAKRAHCLFAGIFRHNKNT</sequence>
<evidence type="ECO:0000313" key="2">
    <source>
        <dbReference type="EMBL" id="RRT70186.1"/>
    </source>
</evidence>
<gene>
    <name evidence="2" type="ORF">B296_00025917</name>
</gene>
<name>A0A427A1U8_ENSVE</name>
<evidence type="ECO:0000256" key="1">
    <source>
        <dbReference type="SAM" id="MobiDB-lite"/>
    </source>
</evidence>
<feature type="compositionally biased region" description="Basic residues" evidence="1">
    <location>
        <begin position="21"/>
        <end position="33"/>
    </location>
</feature>
<protein>
    <submittedName>
        <fullName evidence="2">Uncharacterized protein</fullName>
    </submittedName>
</protein>